<dbReference type="EMBL" id="BDJK01000062">
    <property type="protein sequence ID" value="GAV23882.1"/>
    <property type="molecule type" value="Genomic_DNA"/>
</dbReference>
<dbReference type="InterPro" id="IPR051271">
    <property type="entry name" value="2C-system_Tx_regulators"/>
</dbReference>
<evidence type="ECO:0000259" key="4">
    <source>
        <dbReference type="PROSITE" id="PS50110"/>
    </source>
</evidence>
<evidence type="ECO:0000256" key="2">
    <source>
        <dbReference type="ARBA" id="ARBA00024867"/>
    </source>
</evidence>
<keyword evidence="6" id="KW-1185">Reference proteome</keyword>
<evidence type="ECO:0000313" key="5">
    <source>
        <dbReference type="EMBL" id="GAV23882.1"/>
    </source>
</evidence>
<keyword evidence="3" id="KW-0597">Phosphoprotein</keyword>
<dbReference type="InterPro" id="IPR036390">
    <property type="entry name" value="WH_DNA-bd_sf"/>
</dbReference>
<dbReference type="InterPro" id="IPR036388">
    <property type="entry name" value="WH-like_DNA-bd_sf"/>
</dbReference>
<comment type="caution">
    <text evidence="5">The sequence shown here is derived from an EMBL/GenBank/DDBJ whole genome shotgun (WGS) entry which is preliminary data.</text>
</comment>
<dbReference type="PANTHER" id="PTHR45526:SF1">
    <property type="entry name" value="TRANSCRIPTIONAL REGULATORY PROTEIN DCUR-RELATED"/>
    <property type="match status" value="1"/>
</dbReference>
<evidence type="ECO:0000256" key="3">
    <source>
        <dbReference type="PROSITE-ProRule" id="PRU00169"/>
    </source>
</evidence>
<dbReference type="GO" id="GO:0000156">
    <property type="term" value="F:phosphorelay response regulator activity"/>
    <property type="evidence" value="ECO:0007669"/>
    <property type="project" value="TreeGrafter"/>
</dbReference>
<dbReference type="InterPro" id="IPR011006">
    <property type="entry name" value="CheY-like_superfamily"/>
</dbReference>
<dbReference type="Proteomes" id="UP000187485">
    <property type="component" value="Unassembled WGS sequence"/>
</dbReference>
<accession>A0A1L8CY81</accession>
<dbReference type="PROSITE" id="PS50110">
    <property type="entry name" value="RESPONSE_REGULATORY"/>
    <property type="match status" value="1"/>
</dbReference>
<evidence type="ECO:0000256" key="1">
    <source>
        <dbReference type="ARBA" id="ARBA00018672"/>
    </source>
</evidence>
<organism evidence="5 6">
    <name type="scientific">Carboxydothermus pertinax</name>
    <dbReference type="NCBI Taxonomy" id="870242"/>
    <lineage>
        <taxon>Bacteria</taxon>
        <taxon>Bacillati</taxon>
        <taxon>Bacillota</taxon>
        <taxon>Clostridia</taxon>
        <taxon>Thermoanaerobacterales</taxon>
        <taxon>Thermoanaerobacteraceae</taxon>
        <taxon>Carboxydothermus</taxon>
    </lineage>
</organism>
<dbReference type="STRING" id="870242.cpu_23920"/>
<comment type="function">
    <text evidence="2">May play the central regulatory role in sporulation. It may be an element of the effector pathway responsible for the activation of sporulation genes in response to nutritional stress. Spo0A may act in concert with spo0H (a sigma factor) to control the expression of some genes that are critical to the sporulation process.</text>
</comment>
<feature type="domain" description="Response regulatory" evidence="4">
    <location>
        <begin position="3"/>
        <end position="117"/>
    </location>
</feature>
<dbReference type="AlphaFoldDB" id="A0A1L8CY81"/>
<dbReference type="SUPFAM" id="SSF52172">
    <property type="entry name" value="CheY-like"/>
    <property type="match status" value="1"/>
</dbReference>
<dbReference type="InterPro" id="IPR001789">
    <property type="entry name" value="Sig_transdc_resp-reg_receiver"/>
</dbReference>
<evidence type="ECO:0000313" key="6">
    <source>
        <dbReference type="Proteomes" id="UP000187485"/>
    </source>
</evidence>
<dbReference type="PANTHER" id="PTHR45526">
    <property type="entry name" value="TRANSCRIPTIONAL REGULATORY PROTEIN DPIA"/>
    <property type="match status" value="1"/>
</dbReference>
<proteinExistence type="predicted"/>
<feature type="modified residue" description="4-aspartylphosphate" evidence="3">
    <location>
        <position position="52"/>
    </location>
</feature>
<protein>
    <recommendedName>
        <fullName evidence="1">Stage 0 sporulation protein A homolog</fullName>
    </recommendedName>
</protein>
<name>A0A1L8CY81_9THEO</name>
<dbReference type="Gene3D" id="3.40.50.2300">
    <property type="match status" value="1"/>
</dbReference>
<sequence length="209" mass="23949">MVKILIIDDDEGIRYTVGEIVSFMGWEAIKAENGAVGVEKFVREKPDIVLVDYHMPALDGLETVERIREIDRVVPIIVLTVDERQQIADKFLTAGASDFALKPIKAPDLIARLKVHARMLEIDRSSKKKEQDIFLAKGINKKTFDLIVEYLERQIEPQTIEEITEGVGLAYQTVHRYLLYMVNEGIVSIECDYGRIGRPKNKYKYLPRL</sequence>
<reference evidence="6" key="1">
    <citation type="submission" date="2016-12" db="EMBL/GenBank/DDBJ databases">
        <title>Draft Genome Sequences od Carboxydothermus pertinax and islandicus, Hydrogenogenic Carboxydotrophic Bacteria.</title>
        <authorList>
            <person name="Fukuyama Y."/>
            <person name="Ohmae K."/>
            <person name="Yoneda Y."/>
            <person name="Yoshida T."/>
            <person name="Sako Y."/>
        </authorList>
    </citation>
    <scope>NUCLEOTIDE SEQUENCE [LARGE SCALE GENOMIC DNA]</scope>
    <source>
        <strain evidence="6">Ug1</strain>
    </source>
</reference>
<dbReference type="SUPFAM" id="SSF46785">
    <property type="entry name" value="Winged helix' DNA-binding domain"/>
    <property type="match status" value="1"/>
</dbReference>
<dbReference type="CDD" id="cd17546">
    <property type="entry name" value="REC_hyHK_CKI1_RcsC-like"/>
    <property type="match status" value="1"/>
</dbReference>
<dbReference type="SMART" id="SM00448">
    <property type="entry name" value="REC"/>
    <property type="match status" value="1"/>
</dbReference>
<gene>
    <name evidence="5" type="ORF">cpu_23920</name>
</gene>
<dbReference type="Gene3D" id="1.10.10.10">
    <property type="entry name" value="Winged helix-like DNA-binding domain superfamily/Winged helix DNA-binding domain"/>
    <property type="match status" value="1"/>
</dbReference>
<dbReference type="Pfam" id="PF00072">
    <property type="entry name" value="Response_reg"/>
    <property type="match status" value="1"/>
</dbReference>